<dbReference type="AlphaFoldDB" id="A0A9D2IT90"/>
<reference evidence="3" key="2">
    <citation type="submission" date="2021-04" db="EMBL/GenBank/DDBJ databases">
        <authorList>
            <person name="Gilroy R."/>
        </authorList>
    </citation>
    <scope>NUCLEOTIDE SEQUENCE</scope>
    <source>
        <strain evidence="3">14324</strain>
    </source>
</reference>
<dbReference type="Pfam" id="PF00535">
    <property type="entry name" value="Glycos_transf_2"/>
    <property type="match status" value="1"/>
</dbReference>
<comment type="caution">
    <text evidence="3">The sequence shown here is derived from an EMBL/GenBank/DDBJ whole genome shotgun (WGS) entry which is preliminary data.</text>
</comment>
<dbReference type="EMBL" id="DXBU01000090">
    <property type="protein sequence ID" value="HIZ22381.1"/>
    <property type="molecule type" value="Genomic_DNA"/>
</dbReference>
<accession>A0A9D2IT90</accession>
<organism evidence="3 4">
    <name type="scientific">Candidatus Blautia faecigallinarum</name>
    <dbReference type="NCBI Taxonomy" id="2838488"/>
    <lineage>
        <taxon>Bacteria</taxon>
        <taxon>Bacillati</taxon>
        <taxon>Bacillota</taxon>
        <taxon>Clostridia</taxon>
        <taxon>Lachnospirales</taxon>
        <taxon>Lachnospiraceae</taxon>
        <taxon>Blautia</taxon>
    </lineage>
</organism>
<dbReference type="InterPro" id="IPR050256">
    <property type="entry name" value="Glycosyltransferase_2"/>
</dbReference>
<dbReference type="Gene3D" id="3.90.550.10">
    <property type="entry name" value="Spore Coat Polysaccharide Biosynthesis Protein SpsA, Chain A"/>
    <property type="match status" value="1"/>
</dbReference>
<dbReference type="CDD" id="cd04179">
    <property type="entry name" value="DPM_DPG-synthase_like"/>
    <property type="match status" value="1"/>
</dbReference>
<keyword evidence="1" id="KW-0812">Transmembrane</keyword>
<reference evidence="3" key="1">
    <citation type="journal article" date="2021" name="PeerJ">
        <title>Extensive microbial diversity within the chicken gut microbiome revealed by metagenomics and culture.</title>
        <authorList>
            <person name="Gilroy R."/>
            <person name="Ravi A."/>
            <person name="Getino M."/>
            <person name="Pursley I."/>
            <person name="Horton D.L."/>
            <person name="Alikhan N.F."/>
            <person name="Baker D."/>
            <person name="Gharbi K."/>
            <person name="Hall N."/>
            <person name="Watson M."/>
            <person name="Adriaenssens E.M."/>
            <person name="Foster-Nyarko E."/>
            <person name="Jarju S."/>
            <person name="Secka A."/>
            <person name="Antonio M."/>
            <person name="Oren A."/>
            <person name="Chaudhuri R.R."/>
            <person name="La Ragione R."/>
            <person name="Hildebrand F."/>
            <person name="Pallen M.J."/>
        </authorList>
    </citation>
    <scope>NUCLEOTIDE SEQUENCE</scope>
    <source>
        <strain evidence="3">14324</strain>
    </source>
</reference>
<dbReference type="PANTHER" id="PTHR48090:SF7">
    <property type="entry name" value="RFBJ PROTEIN"/>
    <property type="match status" value="1"/>
</dbReference>
<dbReference type="PANTHER" id="PTHR48090">
    <property type="entry name" value="UNDECAPRENYL-PHOSPHATE 4-DEOXY-4-FORMAMIDO-L-ARABINOSE TRANSFERASE-RELATED"/>
    <property type="match status" value="1"/>
</dbReference>
<dbReference type="SUPFAM" id="SSF53448">
    <property type="entry name" value="Nucleotide-diphospho-sugar transferases"/>
    <property type="match status" value="1"/>
</dbReference>
<dbReference type="Proteomes" id="UP000824041">
    <property type="component" value="Unassembled WGS sequence"/>
</dbReference>
<evidence type="ECO:0000256" key="1">
    <source>
        <dbReference type="SAM" id="Phobius"/>
    </source>
</evidence>
<proteinExistence type="predicted"/>
<protein>
    <submittedName>
        <fullName evidence="3">Glycosyltransferase family 2 protein</fullName>
    </submittedName>
</protein>
<sequence>MKHDCLYIVMPAYNEEENIENVIAHWHPVAEKIGGESRLVIFNDGSTDKTYEKIRECQKKYPRLIGINKKNEGHGATILRAYHYAVEKGADYVFQTDSDGQTLAEEFFRFWDSRKCCGLLIGNRKARKDGVSRIFVTKVLRIVLFLCFGVWVKDANTPYRLMESGQLKKVLEKIPEGFDLTNVLMTVIYEKHHLGVQYFPITFRPRQGGKNSLNMPKIIKAGQKALKDFMRIRKSI</sequence>
<evidence type="ECO:0000313" key="4">
    <source>
        <dbReference type="Proteomes" id="UP000824041"/>
    </source>
</evidence>
<feature type="transmembrane region" description="Helical" evidence="1">
    <location>
        <begin position="134"/>
        <end position="152"/>
    </location>
</feature>
<name>A0A9D2IT90_9FIRM</name>
<dbReference type="InterPro" id="IPR001173">
    <property type="entry name" value="Glyco_trans_2-like"/>
</dbReference>
<keyword evidence="1" id="KW-1133">Transmembrane helix</keyword>
<gene>
    <name evidence="3" type="ORF">IAA21_06240</name>
</gene>
<feature type="domain" description="Glycosyltransferase 2-like" evidence="2">
    <location>
        <begin position="8"/>
        <end position="105"/>
    </location>
</feature>
<dbReference type="InterPro" id="IPR029044">
    <property type="entry name" value="Nucleotide-diphossugar_trans"/>
</dbReference>
<evidence type="ECO:0000313" key="3">
    <source>
        <dbReference type="EMBL" id="HIZ22381.1"/>
    </source>
</evidence>
<evidence type="ECO:0000259" key="2">
    <source>
        <dbReference type="Pfam" id="PF00535"/>
    </source>
</evidence>
<keyword evidence="1" id="KW-0472">Membrane</keyword>